<gene>
    <name evidence="11" type="ORF">PACLA_8A051129</name>
</gene>
<evidence type="ECO:0000313" key="12">
    <source>
        <dbReference type="Proteomes" id="UP001152795"/>
    </source>
</evidence>
<comment type="catalytic activity">
    <reaction evidence="9">
        <text>L-lysyl-[protein] + acetyl-CoA = N(6)-acetyl-L-lysyl-[protein] + CoA + H(+)</text>
        <dbReference type="Rhea" id="RHEA:45948"/>
        <dbReference type="Rhea" id="RHEA-COMP:9752"/>
        <dbReference type="Rhea" id="RHEA-COMP:10731"/>
        <dbReference type="ChEBI" id="CHEBI:15378"/>
        <dbReference type="ChEBI" id="CHEBI:29969"/>
        <dbReference type="ChEBI" id="CHEBI:57287"/>
        <dbReference type="ChEBI" id="CHEBI:57288"/>
        <dbReference type="ChEBI" id="CHEBI:61930"/>
        <dbReference type="EC" id="2.3.1.48"/>
    </reaction>
</comment>
<dbReference type="PANTHER" id="PTHR14744:SF15">
    <property type="entry name" value="N-ALPHA-ACETYLTRANSFERASE 60"/>
    <property type="match status" value="1"/>
</dbReference>
<evidence type="ECO:0000256" key="1">
    <source>
        <dbReference type="ARBA" id="ARBA00013184"/>
    </source>
</evidence>
<dbReference type="EMBL" id="CACRXK020004582">
    <property type="protein sequence ID" value="CAB4003266.1"/>
    <property type="molecule type" value="Genomic_DNA"/>
</dbReference>
<reference evidence="11" key="1">
    <citation type="submission" date="2020-04" db="EMBL/GenBank/DDBJ databases">
        <authorList>
            <person name="Alioto T."/>
            <person name="Alioto T."/>
            <person name="Gomez Garrido J."/>
        </authorList>
    </citation>
    <scope>NUCLEOTIDE SEQUENCE</scope>
    <source>
        <strain evidence="11">A484AB</strain>
    </source>
</reference>
<keyword evidence="3" id="KW-0159">Chromosome partition</keyword>
<dbReference type="InterPro" id="IPR016181">
    <property type="entry name" value="Acyl_CoA_acyltransferase"/>
</dbReference>
<keyword evidence="5" id="KW-0012">Acyltransferase</keyword>
<dbReference type="Proteomes" id="UP001152795">
    <property type="component" value="Unassembled WGS sequence"/>
</dbReference>
<dbReference type="InterPro" id="IPR045141">
    <property type="entry name" value="NAA60-like"/>
</dbReference>
<evidence type="ECO:0000256" key="7">
    <source>
        <dbReference type="ARBA" id="ARBA00026111"/>
    </source>
</evidence>
<name>A0A6S7HFN5_PARCT</name>
<comment type="catalytic activity">
    <reaction evidence="10">
        <text>N-terminal L-methionyl-[transmembrane protein] + acetyl-CoA = N-terminal N(alpha)-acetyl-L-methionyl-[transmembrane protein] + CoA + H(+)</text>
        <dbReference type="Rhea" id="RHEA:50604"/>
        <dbReference type="Rhea" id="RHEA-COMP:12745"/>
        <dbReference type="Rhea" id="RHEA-COMP:12746"/>
        <dbReference type="ChEBI" id="CHEBI:15378"/>
        <dbReference type="ChEBI" id="CHEBI:57287"/>
        <dbReference type="ChEBI" id="CHEBI:57288"/>
        <dbReference type="ChEBI" id="CHEBI:64731"/>
        <dbReference type="ChEBI" id="CHEBI:133414"/>
        <dbReference type="EC" id="2.3.1.259"/>
    </reaction>
</comment>
<dbReference type="GO" id="GO:0120518">
    <property type="term" value="F:protein N-terminal-methionine acetyltransferase activity"/>
    <property type="evidence" value="ECO:0007669"/>
    <property type="project" value="UniProtKB-EC"/>
</dbReference>
<evidence type="ECO:0000256" key="5">
    <source>
        <dbReference type="ARBA" id="ARBA00023315"/>
    </source>
</evidence>
<dbReference type="Pfam" id="PF00583">
    <property type="entry name" value="Acetyltransf_1"/>
    <property type="match status" value="1"/>
</dbReference>
<protein>
    <recommendedName>
        <fullName evidence="8">N-alpha-acetyltransferase 60</fullName>
        <ecNumber evidence="7">2.3.1.259</ecNumber>
        <ecNumber evidence="1">2.3.1.48</ecNumber>
    </recommendedName>
</protein>
<sequence length="226" mass="26028">MKQELGLTNNLQLRFLGPCDVDEVKNLCCKWFPIDYPDSWYEDITSSPRFYSLAAVLNGRIIGILIAEVKSISKCNPEDSGILGGRYLKDTRVAYVLSLGVVKEFRKNGIASLLLNNLFGLLTTEEYVNCKAVYLHVLTTNYVALRFYERHKFRLFRYLPCYYAIQGRQKNGYLYVLYINGGKPPWTFSYPFRISSFVVENYTYVFKLAIPKLMRGLGTSVKKCPN</sequence>
<evidence type="ECO:0000256" key="6">
    <source>
        <dbReference type="ARBA" id="ARBA00025774"/>
    </source>
</evidence>
<dbReference type="AlphaFoldDB" id="A0A6S7HFN5"/>
<dbReference type="InterPro" id="IPR000182">
    <property type="entry name" value="GNAT_dom"/>
</dbReference>
<proteinExistence type="inferred from homology"/>
<evidence type="ECO:0000256" key="3">
    <source>
        <dbReference type="ARBA" id="ARBA00022829"/>
    </source>
</evidence>
<dbReference type="OrthoDB" id="47017at2759"/>
<comment type="similarity">
    <text evidence="6">Belongs to the acetyltransferase family. NAA60 subfamily.</text>
</comment>
<organism evidence="11 12">
    <name type="scientific">Paramuricea clavata</name>
    <name type="common">Red gorgonian</name>
    <name type="synonym">Violescent sea-whip</name>
    <dbReference type="NCBI Taxonomy" id="317549"/>
    <lineage>
        <taxon>Eukaryota</taxon>
        <taxon>Metazoa</taxon>
        <taxon>Cnidaria</taxon>
        <taxon>Anthozoa</taxon>
        <taxon>Octocorallia</taxon>
        <taxon>Malacalcyonacea</taxon>
        <taxon>Plexauridae</taxon>
        <taxon>Paramuricea</taxon>
    </lineage>
</organism>
<evidence type="ECO:0000256" key="4">
    <source>
        <dbReference type="ARBA" id="ARBA00022853"/>
    </source>
</evidence>
<evidence type="ECO:0000256" key="10">
    <source>
        <dbReference type="ARBA" id="ARBA00048848"/>
    </source>
</evidence>
<keyword evidence="4" id="KW-0156">Chromatin regulator</keyword>
<evidence type="ECO:0000256" key="8">
    <source>
        <dbReference type="ARBA" id="ARBA00026144"/>
    </source>
</evidence>
<accession>A0A6S7HFN5</accession>
<dbReference type="PROSITE" id="PS51186">
    <property type="entry name" value="GNAT"/>
    <property type="match status" value="1"/>
</dbReference>
<evidence type="ECO:0000256" key="9">
    <source>
        <dbReference type="ARBA" id="ARBA00048017"/>
    </source>
</evidence>
<dbReference type="GO" id="GO:0004402">
    <property type="term" value="F:histone acetyltransferase activity"/>
    <property type="evidence" value="ECO:0007669"/>
    <property type="project" value="TreeGrafter"/>
</dbReference>
<dbReference type="EC" id="2.3.1.48" evidence="1"/>
<dbReference type="PANTHER" id="PTHR14744">
    <property type="entry name" value="N-ALPHA-ACETYLTRANSFERASE 60"/>
    <property type="match status" value="1"/>
</dbReference>
<dbReference type="EC" id="2.3.1.259" evidence="7"/>
<keyword evidence="12" id="KW-1185">Reference proteome</keyword>
<dbReference type="GO" id="GO:0000139">
    <property type="term" value="C:Golgi membrane"/>
    <property type="evidence" value="ECO:0007669"/>
    <property type="project" value="TreeGrafter"/>
</dbReference>
<evidence type="ECO:0000256" key="2">
    <source>
        <dbReference type="ARBA" id="ARBA00022679"/>
    </source>
</evidence>
<keyword evidence="2" id="KW-0808">Transferase</keyword>
<dbReference type="SUPFAM" id="SSF55729">
    <property type="entry name" value="Acyl-CoA N-acyltransferases (Nat)"/>
    <property type="match status" value="1"/>
</dbReference>
<comment type="caution">
    <text evidence="11">The sequence shown here is derived from an EMBL/GenBank/DDBJ whole genome shotgun (WGS) entry which is preliminary data.</text>
</comment>
<dbReference type="Gene3D" id="3.40.630.30">
    <property type="match status" value="1"/>
</dbReference>
<dbReference type="GO" id="GO:0007059">
    <property type="term" value="P:chromosome segregation"/>
    <property type="evidence" value="ECO:0007669"/>
    <property type="project" value="UniProtKB-KW"/>
</dbReference>
<evidence type="ECO:0000313" key="11">
    <source>
        <dbReference type="EMBL" id="CAB4003266.1"/>
    </source>
</evidence>